<dbReference type="SUPFAM" id="SSF51905">
    <property type="entry name" value="FAD/NAD(P)-binding domain"/>
    <property type="match status" value="1"/>
</dbReference>
<dbReference type="InterPro" id="IPR036188">
    <property type="entry name" value="FAD/NAD-bd_sf"/>
</dbReference>
<proteinExistence type="predicted"/>
<reference evidence="2" key="1">
    <citation type="submission" date="2021-08" db="EMBL/GenBank/DDBJ databases">
        <title>Chromosome-Level Trichoderma cornu-damae using Hi-C Data.</title>
        <authorList>
            <person name="Kim C.S."/>
        </authorList>
    </citation>
    <scope>NUCLEOTIDE SEQUENCE</scope>
    <source>
        <strain evidence="2">KA19-0412C</strain>
    </source>
</reference>
<feature type="domain" description="FAD dependent oxidoreductase" evidence="1">
    <location>
        <begin position="73"/>
        <end position="457"/>
    </location>
</feature>
<dbReference type="EMBL" id="JAIWOZ010000003">
    <property type="protein sequence ID" value="KAH6608224.1"/>
    <property type="molecule type" value="Genomic_DNA"/>
</dbReference>
<sequence length="686" mass="75291">MGAVISHLQSGITAITSIVRTLSALNAKYQSLLGRVRAGPFAPVENPTSSYWMRDPPFPEIGDIEGDLPEEADVVIIGSGITGAAAARTVSAPRVVVLEARQLCSGATARNGGHIKCTPHEEFARLRRALGEEKARRIVRMQMRHLEVLERVGEEMPRGEVREVETVDVYLDAEGFERTKRNVEAMKAWMPEFEVRFGVNRHVVGATSYKAGALWPFRLVTSTWHDVMKRYPNLTVSTHTPVSAIAPNSDAASSASLPYEVRTSRGSIRARHVLHATNAYAGHLVPALRRCLTGVIGHMTAQRPGEAFAPVCHGERSWSVIYGTGFDYVTQRPDGDDGSPGELMLGGGLFRSKDEGLDQIGVWDDGRADAFPLMHLRGSMATIFEPKWGAGGELKAAWSGIMGFTGDALPFVGSLPPEMGSGEKSLGGLESGSGQWLAVGFNGEGMVWAWLSGVAVAVMMMGKEHVDLEEAAGRPGGKLAEWYPADEVKVDGARLRRADLTNLAKLTKETAESIESWRHSVPSRMEREDPFLDDGFVLRPSTRITFREPERPARRPSTRLGLLRAAVPLFGGRSSHPPNVLQDSVVERPETALGIREEDEDEAAGVKNPKRRGFFALFGRKRKHRSPSSSPPPQVIFEAPLTLHFLFILLPRTTVEALGINNENSRARYGHFPDVRRTHKRAEVRF</sequence>
<dbReference type="Gene3D" id="3.50.50.60">
    <property type="entry name" value="FAD/NAD(P)-binding domain"/>
    <property type="match status" value="1"/>
</dbReference>
<keyword evidence="3" id="KW-1185">Reference proteome</keyword>
<organism evidence="2 3">
    <name type="scientific">Trichoderma cornu-damae</name>
    <dbReference type="NCBI Taxonomy" id="654480"/>
    <lineage>
        <taxon>Eukaryota</taxon>
        <taxon>Fungi</taxon>
        <taxon>Dikarya</taxon>
        <taxon>Ascomycota</taxon>
        <taxon>Pezizomycotina</taxon>
        <taxon>Sordariomycetes</taxon>
        <taxon>Hypocreomycetidae</taxon>
        <taxon>Hypocreales</taxon>
        <taxon>Hypocreaceae</taxon>
        <taxon>Trichoderma</taxon>
    </lineage>
</organism>
<dbReference type="Pfam" id="PF01266">
    <property type="entry name" value="DAO"/>
    <property type="match status" value="1"/>
</dbReference>
<dbReference type="GO" id="GO:0005737">
    <property type="term" value="C:cytoplasm"/>
    <property type="evidence" value="ECO:0007669"/>
    <property type="project" value="TreeGrafter"/>
</dbReference>
<evidence type="ECO:0000313" key="2">
    <source>
        <dbReference type="EMBL" id="KAH6608224.1"/>
    </source>
</evidence>
<dbReference type="Gene3D" id="3.30.9.10">
    <property type="entry name" value="D-Amino Acid Oxidase, subunit A, domain 2"/>
    <property type="match status" value="1"/>
</dbReference>
<accession>A0A9P8TX11</accession>
<dbReference type="Proteomes" id="UP000827724">
    <property type="component" value="Unassembled WGS sequence"/>
</dbReference>
<dbReference type="PANTHER" id="PTHR13847:SF213">
    <property type="entry name" value="DEPENDENT OXIDOREDUCTASE, PUTATIVE-RELATED"/>
    <property type="match status" value="1"/>
</dbReference>
<evidence type="ECO:0000259" key="1">
    <source>
        <dbReference type="Pfam" id="PF01266"/>
    </source>
</evidence>
<gene>
    <name evidence="2" type="ORF">Trco_004537</name>
</gene>
<evidence type="ECO:0000313" key="3">
    <source>
        <dbReference type="Proteomes" id="UP000827724"/>
    </source>
</evidence>
<comment type="caution">
    <text evidence="2">The sequence shown here is derived from an EMBL/GenBank/DDBJ whole genome shotgun (WGS) entry which is preliminary data.</text>
</comment>
<protein>
    <recommendedName>
        <fullName evidence="1">FAD dependent oxidoreductase domain-containing protein</fullName>
    </recommendedName>
</protein>
<name>A0A9P8TX11_9HYPO</name>
<dbReference type="OrthoDB" id="429143at2759"/>
<dbReference type="InterPro" id="IPR006076">
    <property type="entry name" value="FAD-dep_OxRdtase"/>
</dbReference>
<dbReference type="PANTHER" id="PTHR13847">
    <property type="entry name" value="SARCOSINE DEHYDROGENASE-RELATED"/>
    <property type="match status" value="1"/>
</dbReference>
<dbReference type="AlphaFoldDB" id="A0A9P8TX11"/>